<evidence type="ECO:0000256" key="2">
    <source>
        <dbReference type="ARBA" id="ARBA00022723"/>
    </source>
</evidence>
<dbReference type="Proteomes" id="UP000758155">
    <property type="component" value="Unassembled WGS sequence"/>
</dbReference>
<proteinExistence type="inferred from homology"/>
<dbReference type="InterPro" id="IPR011057">
    <property type="entry name" value="Mss4-like_sf"/>
</dbReference>
<dbReference type="EMBL" id="SWKV01000004">
    <property type="protein sequence ID" value="KAF3046637.1"/>
    <property type="molecule type" value="Genomic_DNA"/>
</dbReference>
<keyword evidence="6" id="KW-1185">Reference proteome</keyword>
<sequence length="154" mass="17275">MSESQVPTQTYKASCHCGAFAYDVTTPSLAHESTEVVRCNCSICMRNGYLLIYVPDNQVTFTKGSFEDFKPYTFATHSVAHYFCTTCGSSCMARSIRPGFFEGTTVLNVRLFDDVEPEKLKFKEMDGRSYTKEKAEARVAEIEAQKQKEAEGKA</sequence>
<dbReference type="AlphaFoldDB" id="A0A9P4WZS8"/>
<protein>
    <recommendedName>
        <fullName evidence="4">CENP-V/GFA domain-containing protein</fullName>
    </recommendedName>
</protein>
<dbReference type="InterPro" id="IPR006913">
    <property type="entry name" value="CENP-V/GFA"/>
</dbReference>
<dbReference type="InterPro" id="IPR052355">
    <property type="entry name" value="CENP-V-like"/>
</dbReference>
<dbReference type="GO" id="GO:0046872">
    <property type="term" value="F:metal ion binding"/>
    <property type="evidence" value="ECO:0007669"/>
    <property type="project" value="UniProtKB-KW"/>
</dbReference>
<evidence type="ECO:0000313" key="6">
    <source>
        <dbReference type="Proteomes" id="UP000758155"/>
    </source>
</evidence>
<comment type="caution">
    <text evidence="5">The sequence shown here is derived from an EMBL/GenBank/DDBJ whole genome shotgun (WGS) entry which is preliminary data.</text>
</comment>
<dbReference type="PROSITE" id="PS51891">
    <property type="entry name" value="CENP_V_GFA"/>
    <property type="match status" value="1"/>
</dbReference>
<keyword evidence="2" id="KW-0479">Metal-binding</keyword>
<gene>
    <name evidence="5" type="ORF">E8E12_011359</name>
</gene>
<name>A0A9P4WZS8_9PLEO</name>
<evidence type="ECO:0000256" key="1">
    <source>
        <dbReference type="ARBA" id="ARBA00005495"/>
    </source>
</evidence>
<dbReference type="OrthoDB" id="2993351at2759"/>
<evidence type="ECO:0000256" key="3">
    <source>
        <dbReference type="ARBA" id="ARBA00022833"/>
    </source>
</evidence>
<comment type="similarity">
    <text evidence="1">Belongs to the Gfa family.</text>
</comment>
<evidence type="ECO:0000259" key="4">
    <source>
        <dbReference type="PROSITE" id="PS51891"/>
    </source>
</evidence>
<organism evidence="5 6">
    <name type="scientific">Didymella heteroderae</name>
    <dbReference type="NCBI Taxonomy" id="1769908"/>
    <lineage>
        <taxon>Eukaryota</taxon>
        <taxon>Fungi</taxon>
        <taxon>Dikarya</taxon>
        <taxon>Ascomycota</taxon>
        <taxon>Pezizomycotina</taxon>
        <taxon>Dothideomycetes</taxon>
        <taxon>Pleosporomycetidae</taxon>
        <taxon>Pleosporales</taxon>
        <taxon>Pleosporineae</taxon>
        <taxon>Didymellaceae</taxon>
        <taxon>Didymella</taxon>
    </lineage>
</organism>
<accession>A0A9P4WZS8</accession>
<dbReference type="GO" id="GO:0016846">
    <property type="term" value="F:carbon-sulfur lyase activity"/>
    <property type="evidence" value="ECO:0007669"/>
    <property type="project" value="InterPro"/>
</dbReference>
<dbReference type="SUPFAM" id="SSF51316">
    <property type="entry name" value="Mss4-like"/>
    <property type="match status" value="1"/>
</dbReference>
<dbReference type="PANTHER" id="PTHR28620">
    <property type="entry name" value="CENTROMERE PROTEIN V"/>
    <property type="match status" value="1"/>
</dbReference>
<keyword evidence="3" id="KW-0862">Zinc</keyword>
<reference evidence="5" key="1">
    <citation type="submission" date="2019-04" db="EMBL/GenBank/DDBJ databases">
        <title>Sequencing of skin fungus with MAO and IRED activity.</title>
        <authorList>
            <person name="Marsaioli A.J."/>
            <person name="Bonatto J.M.C."/>
            <person name="Reis Junior O."/>
        </authorList>
    </citation>
    <scope>NUCLEOTIDE SEQUENCE</scope>
    <source>
        <strain evidence="5">28M1</strain>
    </source>
</reference>
<dbReference type="PANTHER" id="PTHR28620:SF1">
    <property type="entry name" value="CENP-V_GFA DOMAIN-CONTAINING PROTEIN"/>
    <property type="match status" value="1"/>
</dbReference>
<evidence type="ECO:0000313" key="5">
    <source>
        <dbReference type="EMBL" id="KAF3046637.1"/>
    </source>
</evidence>
<feature type="domain" description="CENP-V/GFA" evidence="4">
    <location>
        <begin position="11"/>
        <end position="131"/>
    </location>
</feature>
<dbReference type="Gene3D" id="2.170.150.70">
    <property type="match status" value="1"/>
</dbReference>
<dbReference type="Pfam" id="PF04828">
    <property type="entry name" value="GFA"/>
    <property type="match status" value="1"/>
</dbReference>